<feature type="binding site" evidence="7">
    <location>
        <position position="137"/>
    </location>
    <ligand>
        <name>Zn(2+)</name>
        <dbReference type="ChEBI" id="CHEBI:29105"/>
        <label>1</label>
    </ligand>
</feature>
<evidence type="ECO:0000313" key="9">
    <source>
        <dbReference type="EMBL" id="MEB5476079.1"/>
    </source>
</evidence>
<keyword evidence="6 7" id="KW-0862">Zinc</keyword>
<dbReference type="NCBIfam" id="TIGR03413">
    <property type="entry name" value="GSH_gloB"/>
    <property type="match status" value="1"/>
</dbReference>
<dbReference type="RefSeq" id="WP_325774657.1">
    <property type="nucleotide sequence ID" value="NZ_VTDN01000002.1"/>
</dbReference>
<comment type="pathway">
    <text evidence="2 7">Secondary metabolite metabolism; methylglyoxal degradation; (R)-lactate from methylglyoxal: step 2/2.</text>
</comment>
<feature type="binding site" evidence="7">
    <location>
        <position position="59"/>
    </location>
    <ligand>
        <name>Zn(2+)</name>
        <dbReference type="ChEBI" id="CHEBI:29105"/>
        <label>1</label>
    </ligand>
</feature>
<dbReference type="InterPro" id="IPR050110">
    <property type="entry name" value="Glyoxalase_II_hydrolase"/>
</dbReference>
<feature type="binding site" evidence="7">
    <location>
        <position position="63"/>
    </location>
    <ligand>
        <name>Zn(2+)</name>
        <dbReference type="ChEBI" id="CHEBI:29105"/>
        <label>2</label>
    </ligand>
</feature>
<evidence type="ECO:0000256" key="5">
    <source>
        <dbReference type="ARBA" id="ARBA00022801"/>
    </source>
</evidence>
<dbReference type="InterPro" id="IPR001279">
    <property type="entry name" value="Metallo-B-lactamas"/>
</dbReference>
<keyword evidence="5 7" id="KW-0378">Hydrolase</keyword>
<feature type="binding site" evidence="7">
    <location>
        <position position="118"/>
    </location>
    <ligand>
        <name>Zn(2+)</name>
        <dbReference type="ChEBI" id="CHEBI:29105"/>
        <label>1</label>
    </ligand>
</feature>
<dbReference type="SUPFAM" id="SSF56281">
    <property type="entry name" value="Metallo-hydrolase/oxidoreductase"/>
    <property type="match status" value="1"/>
</dbReference>
<feature type="binding site" evidence="7">
    <location>
        <position position="137"/>
    </location>
    <ligand>
        <name>Zn(2+)</name>
        <dbReference type="ChEBI" id="CHEBI:29105"/>
        <label>2</label>
    </ligand>
</feature>
<keyword evidence="10" id="KW-1185">Reference proteome</keyword>
<evidence type="ECO:0000259" key="8">
    <source>
        <dbReference type="SMART" id="SM00849"/>
    </source>
</evidence>
<dbReference type="CDD" id="cd07723">
    <property type="entry name" value="hydroxyacylglutathione_hydrolase_MBL-fold"/>
    <property type="match status" value="1"/>
</dbReference>
<dbReference type="PIRSF" id="PIRSF005457">
    <property type="entry name" value="Glx"/>
    <property type="match status" value="1"/>
</dbReference>
<reference evidence="9 10" key="1">
    <citation type="submission" date="2019-08" db="EMBL/GenBank/DDBJ databases">
        <title>Five species of Acinetobacter isolated from floral nectar and animal pollinators.</title>
        <authorList>
            <person name="Hendry T.A."/>
        </authorList>
    </citation>
    <scope>NUCLEOTIDE SEQUENCE [LARGE SCALE GENOMIC DNA]</scope>
    <source>
        <strain evidence="9 10">MD18.27</strain>
    </source>
</reference>
<comment type="subunit">
    <text evidence="7">Monomer.</text>
</comment>
<dbReference type="SMART" id="SM00849">
    <property type="entry name" value="Lactamase_B"/>
    <property type="match status" value="1"/>
</dbReference>
<evidence type="ECO:0000256" key="2">
    <source>
        <dbReference type="ARBA" id="ARBA00004963"/>
    </source>
</evidence>
<dbReference type="EMBL" id="VTDN01000002">
    <property type="protein sequence ID" value="MEB5476079.1"/>
    <property type="molecule type" value="Genomic_DNA"/>
</dbReference>
<proteinExistence type="inferred from homology"/>
<feature type="binding site" evidence="7">
    <location>
        <position position="175"/>
    </location>
    <ligand>
        <name>Zn(2+)</name>
        <dbReference type="ChEBI" id="CHEBI:29105"/>
        <label>2</label>
    </ligand>
</feature>
<evidence type="ECO:0000256" key="7">
    <source>
        <dbReference type="HAMAP-Rule" id="MF_01374"/>
    </source>
</evidence>
<dbReference type="InterPro" id="IPR036866">
    <property type="entry name" value="RibonucZ/Hydroxyglut_hydro"/>
</dbReference>
<dbReference type="HAMAP" id="MF_01374">
    <property type="entry name" value="Glyoxalase_2"/>
    <property type="match status" value="1"/>
</dbReference>
<evidence type="ECO:0000256" key="6">
    <source>
        <dbReference type="ARBA" id="ARBA00022833"/>
    </source>
</evidence>
<dbReference type="InterPro" id="IPR017782">
    <property type="entry name" value="Hydroxyacylglutathione_Hdrlase"/>
</dbReference>
<feature type="binding site" evidence="7">
    <location>
        <position position="61"/>
    </location>
    <ligand>
        <name>Zn(2+)</name>
        <dbReference type="ChEBI" id="CHEBI:29105"/>
        <label>1</label>
    </ligand>
</feature>
<dbReference type="Gene3D" id="3.60.15.10">
    <property type="entry name" value="Ribonuclease Z/Hydroxyacylglutathione hydrolase-like"/>
    <property type="match status" value="1"/>
</dbReference>
<comment type="similarity">
    <text evidence="3 7">Belongs to the metallo-beta-lactamase superfamily. Glyoxalase II family.</text>
</comment>
<dbReference type="Proteomes" id="UP001339883">
    <property type="component" value="Unassembled WGS sequence"/>
</dbReference>
<dbReference type="Pfam" id="PF16123">
    <property type="entry name" value="HAGH_C"/>
    <property type="match status" value="1"/>
</dbReference>
<feature type="domain" description="Metallo-beta-lactamase" evidence="8">
    <location>
        <begin position="16"/>
        <end position="175"/>
    </location>
</feature>
<comment type="function">
    <text evidence="7">Thiolesterase that catalyzes the hydrolysis of S-D-lactoyl-glutathione to form glutathione and D-lactic acid.</text>
</comment>
<protein>
    <recommendedName>
        <fullName evidence="7">Hydroxyacylglutathione hydrolase</fullName>
        <ecNumber evidence="7">3.1.2.6</ecNumber>
    </recommendedName>
    <alternativeName>
        <fullName evidence="7">Glyoxalase II</fullName>
        <shortName evidence="7">Glx II</shortName>
    </alternativeName>
</protein>
<comment type="cofactor">
    <cofactor evidence="7">
        <name>Zn(2+)</name>
        <dbReference type="ChEBI" id="CHEBI:29105"/>
    </cofactor>
    <text evidence="7">Binds 2 Zn(2+) ions per subunit.</text>
</comment>
<organism evidence="9 10">
    <name type="scientific">Acinetobacter pollinis</name>
    <dbReference type="NCBI Taxonomy" id="2605270"/>
    <lineage>
        <taxon>Bacteria</taxon>
        <taxon>Pseudomonadati</taxon>
        <taxon>Pseudomonadota</taxon>
        <taxon>Gammaproteobacteria</taxon>
        <taxon>Moraxellales</taxon>
        <taxon>Moraxellaceae</taxon>
        <taxon>Acinetobacter</taxon>
    </lineage>
</organism>
<dbReference type="GO" id="GO:0004416">
    <property type="term" value="F:hydroxyacylglutathione hydrolase activity"/>
    <property type="evidence" value="ECO:0007669"/>
    <property type="project" value="UniProtKB-EC"/>
</dbReference>
<evidence type="ECO:0000256" key="4">
    <source>
        <dbReference type="ARBA" id="ARBA00022723"/>
    </source>
</evidence>
<keyword evidence="4 7" id="KW-0479">Metal-binding</keyword>
<evidence type="ECO:0000256" key="1">
    <source>
        <dbReference type="ARBA" id="ARBA00001623"/>
    </source>
</evidence>
<evidence type="ECO:0000256" key="3">
    <source>
        <dbReference type="ARBA" id="ARBA00006759"/>
    </source>
</evidence>
<dbReference type="Pfam" id="PF00753">
    <property type="entry name" value="Lactamase_B"/>
    <property type="match status" value="1"/>
</dbReference>
<dbReference type="PANTHER" id="PTHR43705">
    <property type="entry name" value="HYDROXYACYLGLUTATHIONE HYDROLASE"/>
    <property type="match status" value="1"/>
</dbReference>
<dbReference type="InterPro" id="IPR035680">
    <property type="entry name" value="Clx_II_MBL"/>
</dbReference>
<sequence length="245" mass="28276">MLSFKIHLIDVQNSLQNYIWILEDTKTHDIVVIDPTESQIVIDYCESHYLKVKQIWVTHWHKDHIAGIPKLLEKYKNVPVYGPKAEASHISTLSHFLDDSDIFHFNCFEVNIIATPGHTLGHIVFYIPEIGCVFVGDTLFAMGCGRVFEGTHKQMYESLQRLASLPDNTEVYCTHEYTLSNAKFAVTLEPDNFLLEERAEHVEYLRLLNKPTLPTTIALEKATNPFIRAKSIEQFSQWRTRKDNA</sequence>
<gene>
    <name evidence="7 9" type="primary">gloB</name>
    <name evidence="9" type="ORF">I2F25_03280</name>
</gene>
<dbReference type="EC" id="3.1.2.6" evidence="7"/>
<dbReference type="PANTHER" id="PTHR43705:SF1">
    <property type="entry name" value="HYDROXYACYLGLUTATHIONE HYDROLASE GLOB"/>
    <property type="match status" value="1"/>
</dbReference>
<comment type="catalytic activity">
    <reaction evidence="1 7">
        <text>an S-(2-hydroxyacyl)glutathione + H2O = a 2-hydroxy carboxylate + glutathione + H(+)</text>
        <dbReference type="Rhea" id="RHEA:21864"/>
        <dbReference type="ChEBI" id="CHEBI:15377"/>
        <dbReference type="ChEBI" id="CHEBI:15378"/>
        <dbReference type="ChEBI" id="CHEBI:57925"/>
        <dbReference type="ChEBI" id="CHEBI:58896"/>
        <dbReference type="ChEBI" id="CHEBI:71261"/>
        <dbReference type="EC" id="3.1.2.6"/>
    </reaction>
</comment>
<name>A0ABU6DQG4_9GAMM</name>
<dbReference type="InterPro" id="IPR032282">
    <property type="entry name" value="HAGH_C"/>
</dbReference>
<comment type="caution">
    <text evidence="9">The sequence shown here is derived from an EMBL/GenBank/DDBJ whole genome shotgun (WGS) entry which is preliminary data.</text>
</comment>
<feature type="binding site" evidence="7">
    <location>
        <position position="64"/>
    </location>
    <ligand>
        <name>Zn(2+)</name>
        <dbReference type="ChEBI" id="CHEBI:29105"/>
        <label>2</label>
    </ligand>
</feature>
<evidence type="ECO:0000313" key="10">
    <source>
        <dbReference type="Proteomes" id="UP001339883"/>
    </source>
</evidence>
<accession>A0ABU6DQG4</accession>